<sequence>MAAVRAALAVGGVVLDRAPAAVRGEDQVGHMAGAAVSGGWTLVEVAPEALVGGRPAGRWRCLEEAEVGCPPAGPVTVQVRVTVRPG</sequence>
<evidence type="ECO:0000313" key="2">
    <source>
        <dbReference type="Proteomes" id="UP001499878"/>
    </source>
</evidence>
<accession>A0ABP9T5V0</accession>
<dbReference type="Proteomes" id="UP001499878">
    <property type="component" value="Unassembled WGS sequence"/>
</dbReference>
<name>A0ABP9T5V0_9ACTN</name>
<organism evidence="1 2">
    <name type="scientific">Streptomyces thinghirensis</name>
    <dbReference type="NCBI Taxonomy" id="551547"/>
    <lineage>
        <taxon>Bacteria</taxon>
        <taxon>Bacillati</taxon>
        <taxon>Actinomycetota</taxon>
        <taxon>Actinomycetes</taxon>
        <taxon>Kitasatosporales</taxon>
        <taxon>Streptomycetaceae</taxon>
        <taxon>Streptomyces</taxon>
    </lineage>
</organism>
<reference evidence="2" key="1">
    <citation type="journal article" date="2019" name="Int. J. Syst. Evol. Microbiol.">
        <title>The Global Catalogue of Microorganisms (GCM) 10K type strain sequencing project: providing services to taxonomists for standard genome sequencing and annotation.</title>
        <authorList>
            <consortium name="The Broad Institute Genomics Platform"/>
            <consortium name="The Broad Institute Genome Sequencing Center for Infectious Disease"/>
            <person name="Wu L."/>
            <person name="Ma J."/>
        </authorList>
    </citation>
    <scope>NUCLEOTIDE SEQUENCE [LARGE SCALE GENOMIC DNA]</scope>
    <source>
        <strain evidence="2">JCM 18306</strain>
    </source>
</reference>
<gene>
    <name evidence="1" type="ORF">GCM10023323_40350</name>
</gene>
<protein>
    <submittedName>
        <fullName evidence="1">Uncharacterized protein</fullName>
    </submittedName>
</protein>
<keyword evidence="2" id="KW-1185">Reference proteome</keyword>
<dbReference type="EMBL" id="BAABJR010000009">
    <property type="protein sequence ID" value="GAA5210900.1"/>
    <property type="molecule type" value="Genomic_DNA"/>
</dbReference>
<evidence type="ECO:0000313" key="1">
    <source>
        <dbReference type="EMBL" id="GAA5210900.1"/>
    </source>
</evidence>
<proteinExistence type="predicted"/>
<comment type="caution">
    <text evidence="1">The sequence shown here is derived from an EMBL/GenBank/DDBJ whole genome shotgun (WGS) entry which is preliminary data.</text>
</comment>